<evidence type="ECO:0000256" key="3">
    <source>
        <dbReference type="ARBA" id="ARBA00022741"/>
    </source>
</evidence>
<dbReference type="PANTHER" id="PTHR47973">
    <property type="entry name" value="CYSTEINE-RICH RECEPTOR-LIKE PROTEIN KINASE 3"/>
    <property type="match status" value="1"/>
</dbReference>
<evidence type="ECO:0000259" key="7">
    <source>
        <dbReference type="PROSITE" id="PS50011"/>
    </source>
</evidence>
<feature type="domain" description="Protein kinase" evidence="7">
    <location>
        <begin position="23"/>
        <end position="300"/>
    </location>
</feature>
<dbReference type="InterPro" id="IPR052059">
    <property type="entry name" value="CR_Ser/Thr_kinase"/>
</dbReference>
<dbReference type="FunFam" id="1.10.510.10:FF:000368">
    <property type="entry name" value="cold-responsive protein kinase 1"/>
    <property type="match status" value="1"/>
</dbReference>
<protein>
    <recommendedName>
        <fullName evidence="7">Protein kinase domain-containing protein</fullName>
    </recommendedName>
</protein>
<organism evidence="8 9">
    <name type="scientific">Morella rubra</name>
    <name type="common">Chinese bayberry</name>
    <dbReference type="NCBI Taxonomy" id="262757"/>
    <lineage>
        <taxon>Eukaryota</taxon>
        <taxon>Viridiplantae</taxon>
        <taxon>Streptophyta</taxon>
        <taxon>Embryophyta</taxon>
        <taxon>Tracheophyta</taxon>
        <taxon>Spermatophyta</taxon>
        <taxon>Magnoliopsida</taxon>
        <taxon>eudicotyledons</taxon>
        <taxon>Gunneridae</taxon>
        <taxon>Pentapetalae</taxon>
        <taxon>rosids</taxon>
        <taxon>fabids</taxon>
        <taxon>Fagales</taxon>
        <taxon>Myricaceae</taxon>
        <taxon>Morella</taxon>
    </lineage>
</organism>
<evidence type="ECO:0000256" key="4">
    <source>
        <dbReference type="ARBA" id="ARBA00022777"/>
    </source>
</evidence>
<keyword evidence="4" id="KW-0418">Kinase</keyword>
<keyword evidence="2" id="KW-0677">Repeat</keyword>
<dbReference type="PROSITE" id="PS50011">
    <property type="entry name" value="PROTEIN_KINASE_DOM"/>
    <property type="match status" value="1"/>
</dbReference>
<dbReference type="Pfam" id="PF07714">
    <property type="entry name" value="PK_Tyr_Ser-Thr"/>
    <property type="match status" value="1"/>
</dbReference>
<dbReference type="CDD" id="cd14066">
    <property type="entry name" value="STKc_IRAK"/>
    <property type="match status" value="1"/>
</dbReference>
<evidence type="ECO:0000313" key="8">
    <source>
        <dbReference type="EMBL" id="KAB1216959.1"/>
    </source>
</evidence>
<proteinExistence type="predicted"/>
<feature type="non-terminal residue" evidence="8">
    <location>
        <position position="963"/>
    </location>
</feature>
<keyword evidence="3 6" id="KW-0547">Nucleotide-binding</keyword>
<reference evidence="8 9" key="1">
    <citation type="journal article" date="2019" name="Plant Biotechnol. J.">
        <title>The red bayberry genome and genetic basis of sex determination.</title>
        <authorList>
            <person name="Jia H.M."/>
            <person name="Jia H.J."/>
            <person name="Cai Q.L."/>
            <person name="Wang Y."/>
            <person name="Zhao H.B."/>
            <person name="Yang W.F."/>
            <person name="Wang G.Y."/>
            <person name="Li Y.H."/>
            <person name="Zhan D.L."/>
            <person name="Shen Y.T."/>
            <person name="Niu Q.F."/>
            <person name="Chang L."/>
            <person name="Qiu J."/>
            <person name="Zhao L."/>
            <person name="Xie H.B."/>
            <person name="Fu W.Y."/>
            <person name="Jin J."/>
            <person name="Li X.W."/>
            <person name="Jiao Y."/>
            <person name="Zhou C.C."/>
            <person name="Tu T."/>
            <person name="Chai C.Y."/>
            <person name="Gao J.L."/>
            <person name="Fan L.J."/>
            <person name="van de Weg E."/>
            <person name="Wang J.Y."/>
            <person name="Gao Z.S."/>
        </authorList>
    </citation>
    <scope>NUCLEOTIDE SEQUENCE [LARGE SCALE GENOMIC DNA]</scope>
    <source>
        <tissue evidence="8">Leaves</tissue>
    </source>
</reference>
<dbReference type="InterPro" id="IPR000719">
    <property type="entry name" value="Prot_kinase_dom"/>
</dbReference>
<keyword evidence="9" id="KW-1185">Reference proteome</keyword>
<sequence length="963" mass="108830">EVSGIQNVKIFSYKELRLATEDFRPANKIGEGVFGSVFKGRLKDGKIAAIKVLSAESRQGVKEFLTEINVISEIKHENLVELYGCCVEENHRILVYNYLENNSLAQTLLGGSQSNIYFNWRTRCKICIGVACGLSFLHEEVRPHIVHRDIKASSILLDSDLSPKISGFGLAKLIPPNMMHVSTHVAGTIGYLAPEYAIRGQLTRKADIYSFGVLLVEIVSGRCNTNTRLSIGEQYLLERTWELYEQKELVGLVDAALNGEFDAEQACKFLKIGLLCTQDAPKLRPSMSTVVKMLTGEMEVDDSQITKPGLISDFMDLKVRDTQKAMPETNNTSYNISSGSDNLDNSTLSSGTTTAGIFTFTAPDDGSTSEQAVSAPDSIQEGFHRVNWTWRSSKQKEFETEEIGLEPEVCRQHMISNFPEIRTEPEASVIDQHISPSNEIQLFLMQGGLGLTEPPKEEDWANVKEIYLMDNKLSVLPKNPRCPMLSSLYLQRNYNLRTIPPSFFDYMPALQILNLSKTGIRSLPKLIYKLVNLKMLFLNDCHSFMILSPKVGDLKQLEVLDLEGTEIMDLPSEIKKLTNLTCLKVSIYGFEMNGRKARQSNTVVPYGVISALSQLEELNISMNPDDKWWHICVETIVTEVSNLKRLNSLEFFFPVVELLRHFILNSPMWMHPSLSHFRFTVGHHVKRVMSRLPSDVEFELERWDRCLKYINGVDVPKDVGKVLQHATAFFLERHATAKKLSDFGIGNMEQLKCCVIGECNEVQAIIDGTDACEQYESSDIVSESDRCEKVVLGSLEYMYIFYLKNLRSIWEGPPHQKCLFLLKSLTLRTCPELTIIFTQELLHNLSNLEVLTVEDCPSVQNLVSGEISAKSKASYFLPNLKRVSLHHMPGLANISNGLCIAPNLEWLSIYFCPDLMNPFIEELSAEKLKKIKGERSWWEALEWTGGRPGYLDDIFVEIDILDC</sequence>
<dbReference type="SUPFAM" id="SSF52058">
    <property type="entry name" value="L domain-like"/>
    <property type="match status" value="1"/>
</dbReference>
<dbReference type="OrthoDB" id="1938824at2759"/>
<dbReference type="Gene3D" id="1.10.510.10">
    <property type="entry name" value="Transferase(Phosphotransferase) domain 1"/>
    <property type="match status" value="1"/>
</dbReference>
<feature type="binding site" evidence="6">
    <location>
        <position position="51"/>
    </location>
    <ligand>
        <name>ATP</name>
        <dbReference type="ChEBI" id="CHEBI:30616"/>
    </ligand>
</feature>
<comment type="caution">
    <text evidence="8">The sequence shown here is derived from an EMBL/GenBank/DDBJ whole genome shotgun (WGS) entry which is preliminary data.</text>
</comment>
<evidence type="ECO:0000256" key="5">
    <source>
        <dbReference type="ARBA" id="ARBA00022840"/>
    </source>
</evidence>
<dbReference type="InterPro" id="IPR011009">
    <property type="entry name" value="Kinase-like_dom_sf"/>
</dbReference>
<name>A0A6A1VVK5_9ROSI</name>
<dbReference type="PROSITE" id="PS00107">
    <property type="entry name" value="PROTEIN_KINASE_ATP"/>
    <property type="match status" value="1"/>
</dbReference>
<dbReference type="SUPFAM" id="SSF56112">
    <property type="entry name" value="Protein kinase-like (PK-like)"/>
    <property type="match status" value="1"/>
</dbReference>
<dbReference type="Pfam" id="PF23247">
    <property type="entry name" value="LRR_RPS2"/>
    <property type="match status" value="1"/>
</dbReference>
<dbReference type="InterPro" id="IPR032675">
    <property type="entry name" value="LRR_dom_sf"/>
</dbReference>
<dbReference type="GO" id="GO:0005524">
    <property type="term" value="F:ATP binding"/>
    <property type="evidence" value="ECO:0007669"/>
    <property type="project" value="UniProtKB-UniRule"/>
</dbReference>
<dbReference type="InterPro" id="IPR017441">
    <property type="entry name" value="Protein_kinase_ATP_BS"/>
</dbReference>
<dbReference type="AlphaFoldDB" id="A0A6A1VVK5"/>
<dbReference type="InterPro" id="IPR055414">
    <property type="entry name" value="LRR_R13L4/SHOC2-like"/>
</dbReference>
<dbReference type="EMBL" id="RXIC02000022">
    <property type="protein sequence ID" value="KAB1216959.1"/>
    <property type="molecule type" value="Genomic_DNA"/>
</dbReference>
<evidence type="ECO:0000256" key="6">
    <source>
        <dbReference type="PROSITE-ProRule" id="PRU10141"/>
    </source>
</evidence>
<keyword evidence="1" id="KW-0808">Transferase</keyword>
<dbReference type="Proteomes" id="UP000516437">
    <property type="component" value="Chromosome 4"/>
</dbReference>
<dbReference type="InterPro" id="IPR057135">
    <property type="entry name" value="At4g27190-like_LRR"/>
</dbReference>
<keyword evidence="5 6" id="KW-0067">ATP-binding</keyword>
<dbReference type="GO" id="GO:0004674">
    <property type="term" value="F:protein serine/threonine kinase activity"/>
    <property type="evidence" value="ECO:0007669"/>
    <property type="project" value="UniProtKB-EC"/>
</dbReference>
<dbReference type="Gene3D" id="3.30.200.20">
    <property type="entry name" value="Phosphorylase Kinase, domain 1"/>
    <property type="match status" value="1"/>
</dbReference>
<evidence type="ECO:0000313" key="9">
    <source>
        <dbReference type="Proteomes" id="UP000516437"/>
    </source>
</evidence>
<gene>
    <name evidence="8" type="ORF">CJ030_MR4G016028</name>
</gene>
<dbReference type="FunFam" id="3.30.200.20:FF:000225">
    <property type="entry name" value="cold-responsive protein kinase 1"/>
    <property type="match status" value="1"/>
</dbReference>
<evidence type="ECO:0000256" key="1">
    <source>
        <dbReference type="ARBA" id="ARBA00022679"/>
    </source>
</evidence>
<evidence type="ECO:0000256" key="2">
    <source>
        <dbReference type="ARBA" id="ARBA00022737"/>
    </source>
</evidence>
<accession>A0A6A1VVK5</accession>
<dbReference type="Gene3D" id="3.80.10.10">
    <property type="entry name" value="Ribonuclease Inhibitor"/>
    <property type="match status" value="2"/>
</dbReference>
<dbReference type="Pfam" id="PF23598">
    <property type="entry name" value="LRR_14"/>
    <property type="match status" value="1"/>
</dbReference>
<dbReference type="InterPro" id="IPR001245">
    <property type="entry name" value="Ser-Thr/Tyr_kinase_cat_dom"/>
</dbReference>